<reference evidence="9" key="1">
    <citation type="submission" date="2018-02" db="EMBL/GenBank/DDBJ databases">
        <authorList>
            <person name="Cohen D.B."/>
            <person name="Kent A.D."/>
        </authorList>
    </citation>
    <scope>NUCLEOTIDE SEQUENCE</scope>
</reference>
<dbReference type="InterPro" id="IPR038005">
    <property type="entry name" value="RX-like_CC"/>
</dbReference>
<dbReference type="InterPro" id="IPR042197">
    <property type="entry name" value="Apaf_helical"/>
</dbReference>
<name>A0A2N9FX12_FAGSY</name>
<organism evidence="9">
    <name type="scientific">Fagus sylvatica</name>
    <name type="common">Beechnut</name>
    <dbReference type="NCBI Taxonomy" id="28930"/>
    <lineage>
        <taxon>Eukaryota</taxon>
        <taxon>Viridiplantae</taxon>
        <taxon>Streptophyta</taxon>
        <taxon>Embryophyta</taxon>
        <taxon>Tracheophyta</taxon>
        <taxon>Spermatophyta</taxon>
        <taxon>Magnoliopsida</taxon>
        <taxon>eudicotyledons</taxon>
        <taxon>Gunneridae</taxon>
        <taxon>Pentapetalae</taxon>
        <taxon>rosids</taxon>
        <taxon>fabids</taxon>
        <taxon>Fagales</taxon>
        <taxon>Fagaceae</taxon>
        <taxon>Fagus</taxon>
    </lineage>
</organism>
<dbReference type="InterPro" id="IPR056789">
    <property type="entry name" value="LRR_R13L1-DRL21"/>
</dbReference>
<dbReference type="PRINTS" id="PR00364">
    <property type="entry name" value="DISEASERSIST"/>
</dbReference>
<keyword evidence="4" id="KW-0611">Plant defense</keyword>
<accession>A0A2N9FX12</accession>
<feature type="domain" description="Disease resistance N-terminal" evidence="7">
    <location>
        <begin position="6"/>
        <end position="87"/>
    </location>
</feature>
<keyword evidence="2" id="KW-0677">Repeat</keyword>
<sequence>MAEGLVADLLKQLASITAREAELIVGVDEEVQELKDKLRIIQAVMDDAKERQVTQHDEMHWLDQLKDAYYKMDDMLDNWNTARIKLEIEKEEENAADEINAAPAMMKNKKVLCSFFPSPSFCFRHVKKLALRHDIGHKIKKLSETLDKIVKDRVLSGFDLTRQLELVAVKRPKTTSFVDASDIIGRVKDKVDLVSNLLGKSSQEERSPHVISLVGIGGIGKTTLAQLSYNDNEVKTHFVQRMWVCVSDPFDQCKVARAIIKSAGGGSPDTTEFPFLLEKICNLIEGKKFFLVLDDVWNEDHTKWEPFKNALKRGARGSRILVTTRNEKIAEMMQSAHIINLGVLSEKDCLLMFSKIAFFDMDEEVGKQLEDLGKKIAKKCRGFPLAIKILGSHMRLKRSREQWEGVLRSSLWELEDVERGVLHIRGLRNVIDVCEAENAQLNKKIHLRGLVLIYGRLSEREDEKDRRMKNDVLILNALEPHPDLESLYLYFYLGTTVYPNWMMSLTKLKTLVLLGFSKLECLPPLGQLPSLETLKIFMADSLKKVGVEFLGIESKHKKDDDIIIIFPKLKSLEFWQLEEWEEWIGIGGMREEKEDNGVTIIMPRLHSLSIERCPKLKSLPDFFRTAPLKELKILHNPILKQRCQRGTGEEWPKISHIPNVNIG</sequence>
<evidence type="ECO:0000313" key="9">
    <source>
        <dbReference type="EMBL" id="SPC91640.1"/>
    </source>
</evidence>
<evidence type="ECO:0000259" key="7">
    <source>
        <dbReference type="Pfam" id="PF18052"/>
    </source>
</evidence>
<dbReference type="GO" id="GO:0043531">
    <property type="term" value="F:ADP binding"/>
    <property type="evidence" value="ECO:0007669"/>
    <property type="project" value="InterPro"/>
</dbReference>
<evidence type="ECO:0000256" key="5">
    <source>
        <dbReference type="ARBA" id="ARBA00022840"/>
    </source>
</evidence>
<evidence type="ECO:0000256" key="1">
    <source>
        <dbReference type="ARBA" id="ARBA00022614"/>
    </source>
</evidence>
<dbReference type="Gene3D" id="1.10.8.430">
    <property type="entry name" value="Helical domain of apoptotic protease-activating factors"/>
    <property type="match status" value="1"/>
</dbReference>
<dbReference type="GO" id="GO:0051707">
    <property type="term" value="P:response to other organism"/>
    <property type="evidence" value="ECO:0007669"/>
    <property type="project" value="UniProtKB-ARBA"/>
</dbReference>
<keyword evidence="1" id="KW-0433">Leucine-rich repeat</keyword>
<dbReference type="FunFam" id="3.40.50.300:FF:001091">
    <property type="entry name" value="Probable disease resistance protein At1g61300"/>
    <property type="match status" value="1"/>
</dbReference>
<proteinExistence type="predicted"/>
<dbReference type="AlphaFoldDB" id="A0A2N9FX12"/>
<dbReference type="Pfam" id="PF00931">
    <property type="entry name" value="NB-ARC"/>
    <property type="match status" value="1"/>
</dbReference>
<keyword evidence="5" id="KW-0067">ATP-binding</keyword>
<dbReference type="EMBL" id="OIVN01001238">
    <property type="protein sequence ID" value="SPC91640.1"/>
    <property type="molecule type" value="Genomic_DNA"/>
</dbReference>
<dbReference type="GO" id="GO:0006952">
    <property type="term" value="P:defense response"/>
    <property type="evidence" value="ECO:0007669"/>
    <property type="project" value="UniProtKB-KW"/>
</dbReference>
<dbReference type="PANTHER" id="PTHR36766">
    <property type="entry name" value="PLANT BROAD-SPECTRUM MILDEW RESISTANCE PROTEIN RPW8"/>
    <property type="match status" value="1"/>
</dbReference>
<dbReference type="InterPro" id="IPR002182">
    <property type="entry name" value="NB-ARC"/>
</dbReference>
<dbReference type="InterPro" id="IPR041118">
    <property type="entry name" value="Rx_N"/>
</dbReference>
<dbReference type="Pfam" id="PF18052">
    <property type="entry name" value="Rx_N"/>
    <property type="match status" value="1"/>
</dbReference>
<protein>
    <recommendedName>
        <fullName evidence="10">NB-ARC domain-containing protein</fullName>
    </recommendedName>
</protein>
<evidence type="ECO:0000259" key="8">
    <source>
        <dbReference type="Pfam" id="PF25019"/>
    </source>
</evidence>
<dbReference type="PANTHER" id="PTHR36766:SF45">
    <property type="entry name" value="NB-ARC DOMAIN-CONTAINING PROTEIN"/>
    <property type="match status" value="1"/>
</dbReference>
<evidence type="ECO:0000256" key="3">
    <source>
        <dbReference type="ARBA" id="ARBA00022741"/>
    </source>
</evidence>
<dbReference type="Gene3D" id="3.40.50.300">
    <property type="entry name" value="P-loop containing nucleotide triphosphate hydrolases"/>
    <property type="match status" value="1"/>
</dbReference>
<gene>
    <name evidence="9" type="ORF">FSB_LOCUS19522</name>
</gene>
<dbReference type="CDD" id="cd14798">
    <property type="entry name" value="RX-CC_like"/>
    <property type="match status" value="1"/>
</dbReference>
<dbReference type="Gene3D" id="3.80.10.10">
    <property type="entry name" value="Ribonuclease Inhibitor"/>
    <property type="match status" value="1"/>
</dbReference>
<dbReference type="Pfam" id="PF25019">
    <property type="entry name" value="LRR_R13L1-DRL21"/>
    <property type="match status" value="1"/>
</dbReference>
<dbReference type="InterPro" id="IPR027417">
    <property type="entry name" value="P-loop_NTPase"/>
</dbReference>
<feature type="domain" description="NB-ARC" evidence="6">
    <location>
        <begin position="192"/>
        <end position="358"/>
    </location>
</feature>
<dbReference type="GO" id="GO:0005524">
    <property type="term" value="F:ATP binding"/>
    <property type="evidence" value="ECO:0007669"/>
    <property type="project" value="UniProtKB-KW"/>
</dbReference>
<dbReference type="InterPro" id="IPR032675">
    <property type="entry name" value="LRR_dom_sf"/>
</dbReference>
<dbReference type="SUPFAM" id="SSF52540">
    <property type="entry name" value="P-loop containing nucleoside triphosphate hydrolases"/>
    <property type="match status" value="1"/>
</dbReference>
<dbReference type="SUPFAM" id="SSF52058">
    <property type="entry name" value="L domain-like"/>
    <property type="match status" value="1"/>
</dbReference>
<keyword evidence="3" id="KW-0547">Nucleotide-binding</keyword>
<evidence type="ECO:0000256" key="2">
    <source>
        <dbReference type="ARBA" id="ARBA00022737"/>
    </source>
</evidence>
<feature type="domain" description="R13L1/DRL21-like LRR repeat region" evidence="8">
    <location>
        <begin position="412"/>
        <end position="536"/>
    </location>
</feature>
<evidence type="ECO:0000259" key="6">
    <source>
        <dbReference type="Pfam" id="PF00931"/>
    </source>
</evidence>
<evidence type="ECO:0000256" key="4">
    <source>
        <dbReference type="ARBA" id="ARBA00022821"/>
    </source>
</evidence>
<evidence type="ECO:0008006" key="10">
    <source>
        <dbReference type="Google" id="ProtNLM"/>
    </source>
</evidence>
<dbReference type="Gene3D" id="1.20.5.4130">
    <property type="match status" value="1"/>
</dbReference>